<evidence type="ECO:0000313" key="2">
    <source>
        <dbReference type="EMBL" id="MBO0345029.1"/>
    </source>
</evidence>
<accession>A0A939EM00</accession>
<keyword evidence="3" id="KW-1185">Reference proteome</keyword>
<dbReference type="AlphaFoldDB" id="A0A939EM00"/>
<protein>
    <submittedName>
        <fullName evidence="2">Uncharacterized protein</fullName>
    </submittedName>
</protein>
<evidence type="ECO:0000313" key="3">
    <source>
        <dbReference type="Proteomes" id="UP000664779"/>
    </source>
</evidence>
<keyword evidence="1" id="KW-0472">Membrane</keyword>
<dbReference type="Proteomes" id="UP000664779">
    <property type="component" value="Unassembled WGS sequence"/>
</dbReference>
<dbReference type="EMBL" id="JAFLNF010000003">
    <property type="protein sequence ID" value="MBO0345029.1"/>
    <property type="molecule type" value="Genomic_DNA"/>
</dbReference>
<keyword evidence="1" id="KW-0812">Transmembrane</keyword>
<gene>
    <name evidence="2" type="ORF">J0X15_07355</name>
</gene>
<keyword evidence="1" id="KW-1133">Transmembrane helix</keyword>
<comment type="caution">
    <text evidence="2">The sequence shown here is derived from an EMBL/GenBank/DDBJ whole genome shotgun (WGS) entry which is preliminary data.</text>
</comment>
<dbReference type="RefSeq" id="WP_206939371.1">
    <property type="nucleotide sequence ID" value="NZ_JAFLNF010000003.1"/>
</dbReference>
<organism evidence="2 3">
    <name type="scientific">Roseibium limicola</name>
    <dbReference type="NCBI Taxonomy" id="2816037"/>
    <lineage>
        <taxon>Bacteria</taxon>
        <taxon>Pseudomonadati</taxon>
        <taxon>Pseudomonadota</taxon>
        <taxon>Alphaproteobacteria</taxon>
        <taxon>Hyphomicrobiales</taxon>
        <taxon>Stappiaceae</taxon>
        <taxon>Roseibium</taxon>
    </lineage>
</organism>
<name>A0A939EM00_9HYPH</name>
<feature type="transmembrane region" description="Helical" evidence="1">
    <location>
        <begin position="15"/>
        <end position="34"/>
    </location>
</feature>
<reference evidence="2" key="1">
    <citation type="submission" date="2021-03" db="EMBL/GenBank/DDBJ databases">
        <title>Roseibium sp. CAU 1637 isolated from Incheon.</title>
        <authorList>
            <person name="Kim W."/>
        </authorList>
    </citation>
    <scope>NUCLEOTIDE SEQUENCE</scope>
    <source>
        <strain evidence="2">CAU 1637</strain>
    </source>
</reference>
<evidence type="ECO:0000256" key="1">
    <source>
        <dbReference type="SAM" id="Phobius"/>
    </source>
</evidence>
<proteinExistence type="predicted"/>
<sequence length="110" mass="11837">MAEQRSTQHTLDSPAPRVTALAIAFACLLLMAWLGREDVPVLRSLYQTLTGAETAGGMPSSGNPELDACLEKRLGDVTKMVSEGIVTDTQAASFKSRATSYCETQFPRSN</sequence>